<dbReference type="STRING" id="1798665.A2942_00695"/>
<protein>
    <submittedName>
        <fullName evidence="2">Uncharacterized protein</fullName>
    </submittedName>
</protein>
<name>A0A1G2DFE4_9BACT</name>
<reference evidence="2 3" key="1">
    <citation type="journal article" date="2016" name="Nat. Commun.">
        <title>Thousands of microbial genomes shed light on interconnected biogeochemical processes in an aquifer system.</title>
        <authorList>
            <person name="Anantharaman K."/>
            <person name="Brown C.T."/>
            <person name="Hug L.A."/>
            <person name="Sharon I."/>
            <person name="Castelle C.J."/>
            <person name="Probst A.J."/>
            <person name="Thomas B.C."/>
            <person name="Singh A."/>
            <person name="Wilkins M.J."/>
            <person name="Karaoz U."/>
            <person name="Brodie E.L."/>
            <person name="Williams K.H."/>
            <person name="Hubbard S.S."/>
            <person name="Banfield J.F."/>
        </authorList>
    </citation>
    <scope>NUCLEOTIDE SEQUENCE [LARGE SCALE GENOMIC DNA]</scope>
</reference>
<gene>
    <name evidence="2" type="ORF">A2942_00695</name>
</gene>
<proteinExistence type="predicted"/>
<dbReference type="AlphaFoldDB" id="A0A1G2DFE4"/>
<comment type="caution">
    <text evidence="2">The sequence shown here is derived from an EMBL/GenBank/DDBJ whole genome shotgun (WGS) entry which is preliminary data.</text>
</comment>
<evidence type="ECO:0000313" key="3">
    <source>
        <dbReference type="Proteomes" id="UP000178534"/>
    </source>
</evidence>
<sequence>MGRVWFIVFLSMCLVFGASWLWHLSDYRAEANRNNAINNAVTRETEAIAYYRDILKDQGKEAAAGYLATSSDIYGN</sequence>
<evidence type="ECO:0000256" key="1">
    <source>
        <dbReference type="SAM" id="Phobius"/>
    </source>
</evidence>
<dbReference type="EMBL" id="MHLP01000034">
    <property type="protein sequence ID" value="OGZ11671.1"/>
    <property type="molecule type" value="Genomic_DNA"/>
</dbReference>
<keyword evidence="1" id="KW-0472">Membrane</keyword>
<feature type="transmembrane region" description="Helical" evidence="1">
    <location>
        <begin position="6"/>
        <end position="24"/>
    </location>
</feature>
<organism evidence="2 3">
    <name type="scientific">Candidatus Lloydbacteria bacterium RIFCSPLOWO2_01_FULL_50_20</name>
    <dbReference type="NCBI Taxonomy" id="1798665"/>
    <lineage>
        <taxon>Bacteria</taxon>
        <taxon>Candidatus Lloydiibacteriota</taxon>
    </lineage>
</organism>
<keyword evidence="1" id="KW-0812">Transmembrane</keyword>
<keyword evidence="1" id="KW-1133">Transmembrane helix</keyword>
<dbReference type="Proteomes" id="UP000178534">
    <property type="component" value="Unassembled WGS sequence"/>
</dbReference>
<accession>A0A1G2DFE4</accession>
<evidence type="ECO:0000313" key="2">
    <source>
        <dbReference type="EMBL" id="OGZ11671.1"/>
    </source>
</evidence>